<evidence type="ECO:0000256" key="12">
    <source>
        <dbReference type="ARBA" id="ARBA00022781"/>
    </source>
</evidence>
<dbReference type="GO" id="GO:0005886">
    <property type="term" value="C:plasma membrane"/>
    <property type="evidence" value="ECO:0007669"/>
    <property type="project" value="UniProtKB-SubCell"/>
</dbReference>
<keyword evidence="11" id="KW-0677">Repeat</keyword>
<dbReference type="Gene3D" id="1.10.760.10">
    <property type="entry name" value="Cytochrome c-like domain"/>
    <property type="match status" value="2"/>
</dbReference>
<evidence type="ECO:0000259" key="23">
    <source>
        <dbReference type="PROSITE" id="PS51007"/>
    </source>
</evidence>
<accession>A0A0R3KE76</accession>
<feature type="binding site" description="covalent" evidence="21">
    <location>
        <position position="121"/>
    </location>
    <ligand>
        <name>heme c</name>
        <dbReference type="ChEBI" id="CHEBI:61717"/>
        <label>1</label>
    </ligand>
</feature>
<feature type="domain" description="Cytochrome c" evidence="23">
    <location>
        <begin position="208"/>
        <end position="289"/>
    </location>
</feature>
<evidence type="ECO:0000256" key="13">
    <source>
        <dbReference type="ARBA" id="ARBA00022982"/>
    </source>
</evidence>
<sequence length="293" mass="32362">MAVGERDPHTGYMTTGHEWNGIKELNSPVPRPVYFFLIVTALFSVVYWVLMPAWPLGVTYTKGLLGIDQRTTVSESLAQAALERGAWSKRIEAESFKQIQADPRLMENVRQTGRTLFGDNCAPCHGSNAQGGKGFPNLTTASWLWGGDPESIAETIRVGINSAHPQSRTSQMMAFGRDQILKKGEIDDVVTYVRSLSDPTVAKDVSAAKIEAGKAVFAANCVTCHGDDAKGKTDLGGPDLTDRSWIYGGDVESIYETVWRGRQGHMPSWDRRLSPLDRKVLALYLFDLRRSEP</sequence>
<evidence type="ECO:0000256" key="16">
    <source>
        <dbReference type="ARBA" id="ARBA00023004"/>
    </source>
</evidence>
<evidence type="ECO:0000256" key="20">
    <source>
        <dbReference type="PIRSR" id="PIRSR000006-1"/>
    </source>
</evidence>
<evidence type="ECO:0000256" key="21">
    <source>
        <dbReference type="PIRSR" id="PIRSR000006-2"/>
    </source>
</evidence>
<evidence type="ECO:0000256" key="22">
    <source>
        <dbReference type="SAM" id="Phobius"/>
    </source>
</evidence>
<dbReference type="InterPro" id="IPR050597">
    <property type="entry name" value="Cytochrome_c_Oxidase_Subunit"/>
</dbReference>
<dbReference type="InterPro" id="IPR009056">
    <property type="entry name" value="Cyt_c-like_dom"/>
</dbReference>
<organism evidence="24 25">
    <name type="scientific">Bradyrhizobium valentinum</name>
    <dbReference type="NCBI Taxonomy" id="1518501"/>
    <lineage>
        <taxon>Bacteria</taxon>
        <taxon>Pseudomonadati</taxon>
        <taxon>Pseudomonadota</taxon>
        <taxon>Alphaproteobacteria</taxon>
        <taxon>Hyphomicrobiales</taxon>
        <taxon>Nitrobacteraceae</taxon>
        <taxon>Bradyrhizobium</taxon>
    </lineage>
</organism>
<feature type="binding site" description="axial binding residue" evidence="20">
    <location>
        <position position="225"/>
    </location>
    <ligand>
        <name>heme c</name>
        <dbReference type="ChEBI" id="CHEBI:61717"/>
        <label>2</label>
    </ligand>
    <ligandPart>
        <name>Fe</name>
        <dbReference type="ChEBI" id="CHEBI:18248"/>
    </ligandPart>
</feature>
<keyword evidence="12 19" id="KW-0375">Hydrogen ion transport</keyword>
<dbReference type="Gene3D" id="6.10.280.130">
    <property type="match status" value="1"/>
</dbReference>
<evidence type="ECO:0000256" key="14">
    <source>
        <dbReference type="ARBA" id="ARBA00022989"/>
    </source>
</evidence>
<comment type="subunit">
    <text evidence="19">Component of the cbb3-type cytochrome c oxidase.</text>
</comment>
<keyword evidence="4 19" id="KW-0813">Transport</keyword>
<dbReference type="PANTHER" id="PTHR33751:SF1">
    <property type="entry name" value="CBB3-TYPE CYTOCHROME C OXIDASE SUBUNIT FIXP"/>
    <property type="match status" value="1"/>
</dbReference>
<feature type="binding site" description="covalent" evidence="21">
    <location>
        <position position="221"/>
    </location>
    <ligand>
        <name>heme c</name>
        <dbReference type="ChEBI" id="CHEBI:61717"/>
        <label>2</label>
    </ligand>
</feature>
<feature type="binding site" description="covalent" evidence="21">
    <location>
        <position position="124"/>
    </location>
    <ligand>
        <name>heme c</name>
        <dbReference type="ChEBI" id="CHEBI:61717"/>
        <label>1</label>
    </ligand>
</feature>
<dbReference type="PANTHER" id="PTHR33751">
    <property type="entry name" value="CBB3-TYPE CYTOCHROME C OXIDASE SUBUNIT FIXP"/>
    <property type="match status" value="1"/>
</dbReference>
<evidence type="ECO:0000256" key="3">
    <source>
        <dbReference type="ARBA" id="ARBA00006113"/>
    </source>
</evidence>
<dbReference type="InterPro" id="IPR038414">
    <property type="entry name" value="CcoP_N_sf"/>
</dbReference>
<keyword evidence="13 19" id="KW-0249">Electron transport</keyword>
<comment type="similarity">
    <text evidence="3 19">Belongs to the CcoP / FixP family.</text>
</comment>
<dbReference type="PROSITE" id="PS51007">
    <property type="entry name" value="CYTC"/>
    <property type="match status" value="2"/>
</dbReference>
<dbReference type="SUPFAM" id="SSF46626">
    <property type="entry name" value="Cytochrome c"/>
    <property type="match status" value="2"/>
</dbReference>
<dbReference type="RefSeq" id="WP_057855682.1">
    <property type="nucleotide sequence ID" value="NZ_LLXX01000236.1"/>
</dbReference>
<evidence type="ECO:0000256" key="2">
    <source>
        <dbReference type="ARBA" id="ARBA00004673"/>
    </source>
</evidence>
<reference evidence="24 25" key="1">
    <citation type="submission" date="2014-03" db="EMBL/GenBank/DDBJ databases">
        <title>Bradyrhizobium valentinum sp. nov., isolated from effective nodules of Lupinus mariae-josephae, a lupine endemic of basic-lime soils in Eastern Spain.</title>
        <authorList>
            <person name="Duran D."/>
            <person name="Rey L."/>
            <person name="Navarro A."/>
            <person name="Busquets A."/>
            <person name="Imperial J."/>
            <person name="Ruiz-Argueso T."/>
        </authorList>
    </citation>
    <scope>NUCLEOTIDE SEQUENCE [LARGE SCALE GENOMIC DNA]</scope>
    <source>
        <strain evidence="24 25">LmjM3</strain>
    </source>
</reference>
<keyword evidence="9 22" id="KW-0812">Transmembrane</keyword>
<dbReference type="Proteomes" id="UP000051913">
    <property type="component" value="Unassembled WGS sequence"/>
</dbReference>
<evidence type="ECO:0000256" key="18">
    <source>
        <dbReference type="ARBA" id="ARBA00023136"/>
    </source>
</evidence>
<dbReference type="AlphaFoldDB" id="A0A0R3KE76"/>
<name>A0A0R3KE76_9BRAD</name>
<evidence type="ECO:0000256" key="8">
    <source>
        <dbReference type="ARBA" id="ARBA00022660"/>
    </source>
</evidence>
<dbReference type="Pfam" id="PF00034">
    <property type="entry name" value="Cytochrom_C"/>
    <property type="match status" value="1"/>
</dbReference>
<dbReference type="OrthoDB" id="9811281at2"/>
<feature type="binding site" description="axial binding residue" evidence="20">
    <location>
        <position position="172"/>
    </location>
    <ligand>
        <name>heme c</name>
        <dbReference type="ChEBI" id="CHEBI:61717"/>
        <label>2</label>
    </ligand>
    <ligandPart>
        <name>Fe</name>
        <dbReference type="ChEBI" id="CHEBI:18248"/>
    </ligandPart>
</feature>
<protein>
    <recommendedName>
        <fullName evidence="19">Cbb3-type cytochrome c oxidase subunit</fullName>
    </recommendedName>
</protein>
<evidence type="ECO:0000256" key="11">
    <source>
        <dbReference type="ARBA" id="ARBA00022737"/>
    </source>
</evidence>
<evidence type="ECO:0000256" key="19">
    <source>
        <dbReference type="PIRNR" id="PIRNR000006"/>
    </source>
</evidence>
<dbReference type="InterPro" id="IPR036909">
    <property type="entry name" value="Cyt_c-like_dom_sf"/>
</dbReference>
<evidence type="ECO:0000256" key="4">
    <source>
        <dbReference type="ARBA" id="ARBA00022448"/>
    </source>
</evidence>
<dbReference type="GO" id="GO:0006119">
    <property type="term" value="P:oxidative phosphorylation"/>
    <property type="evidence" value="ECO:0007669"/>
    <property type="project" value="UniProtKB-UniPathway"/>
</dbReference>
<evidence type="ECO:0000256" key="17">
    <source>
        <dbReference type="ARBA" id="ARBA00023065"/>
    </source>
</evidence>
<dbReference type="NCBIfam" id="TIGR00782">
    <property type="entry name" value="ccoP"/>
    <property type="match status" value="1"/>
</dbReference>
<evidence type="ECO:0000313" key="24">
    <source>
        <dbReference type="EMBL" id="KRQ90362.1"/>
    </source>
</evidence>
<keyword evidence="10 19" id="KW-0479">Metal-binding</keyword>
<dbReference type="Pfam" id="PF13442">
    <property type="entry name" value="Cytochrome_CBB3"/>
    <property type="match status" value="1"/>
</dbReference>
<evidence type="ECO:0000256" key="6">
    <source>
        <dbReference type="ARBA" id="ARBA00022519"/>
    </source>
</evidence>
<dbReference type="GO" id="GO:0009055">
    <property type="term" value="F:electron transfer activity"/>
    <property type="evidence" value="ECO:0007669"/>
    <property type="project" value="InterPro"/>
</dbReference>
<comment type="pathway">
    <text evidence="2 19">Energy metabolism; oxidative phosphorylation.</text>
</comment>
<evidence type="ECO:0000256" key="1">
    <source>
        <dbReference type="ARBA" id="ARBA00004533"/>
    </source>
</evidence>
<keyword evidence="14 22" id="KW-1133">Transmembrane helix</keyword>
<keyword evidence="15 19" id="KW-0560">Oxidoreductase</keyword>
<feature type="binding site" description="covalent" evidence="21">
    <location>
        <position position="224"/>
    </location>
    <ligand>
        <name>heme c</name>
        <dbReference type="ChEBI" id="CHEBI:61717"/>
        <label>2</label>
    </ligand>
</feature>
<dbReference type="PIRSF" id="PIRSF000006">
    <property type="entry name" value="Cbb3-Cox_fixP"/>
    <property type="match status" value="1"/>
</dbReference>
<evidence type="ECO:0000256" key="9">
    <source>
        <dbReference type="ARBA" id="ARBA00022692"/>
    </source>
</evidence>
<feature type="binding site" description="axial binding residue" evidence="20">
    <location>
        <position position="125"/>
    </location>
    <ligand>
        <name>heme c</name>
        <dbReference type="ChEBI" id="CHEBI:61717"/>
        <label>1</label>
    </ligand>
    <ligandPart>
        <name>Fe</name>
        <dbReference type="ChEBI" id="CHEBI:18248"/>
    </ligandPart>
</feature>
<dbReference type="EMBL" id="LLXX01000236">
    <property type="protein sequence ID" value="KRQ90362.1"/>
    <property type="molecule type" value="Genomic_DNA"/>
</dbReference>
<gene>
    <name evidence="24" type="ORF">CP49_16225</name>
</gene>
<dbReference type="STRING" id="1518501.CQ10_35050"/>
<keyword evidence="18 19" id="KW-0472">Membrane</keyword>
<comment type="function">
    <text evidence="19">C-type cytochrome. Part of the cbb3-type cytochrome c oxidase complex.</text>
</comment>
<keyword evidence="7 19" id="KW-0349">Heme</keyword>
<proteinExistence type="inferred from homology"/>
<feature type="domain" description="Cytochrome c" evidence="23">
    <location>
        <begin position="108"/>
        <end position="197"/>
    </location>
</feature>
<feature type="transmembrane region" description="Helical" evidence="22">
    <location>
        <begin position="33"/>
        <end position="50"/>
    </location>
</feature>
<evidence type="ECO:0000256" key="5">
    <source>
        <dbReference type="ARBA" id="ARBA00022475"/>
    </source>
</evidence>
<keyword evidence="8 19" id="KW-0679">Respiratory chain</keyword>
<dbReference type="GO" id="GO:1902600">
    <property type="term" value="P:proton transmembrane transport"/>
    <property type="evidence" value="ECO:0007669"/>
    <property type="project" value="UniProtKB-KW"/>
</dbReference>
<dbReference type="GO" id="GO:0046872">
    <property type="term" value="F:metal ion binding"/>
    <property type="evidence" value="ECO:0007669"/>
    <property type="project" value="UniProtKB-KW"/>
</dbReference>
<dbReference type="UniPathway" id="UPA00705"/>
<keyword evidence="5 19" id="KW-1003">Cell membrane</keyword>
<feature type="binding site" description="axial binding residue" evidence="20">
    <location>
        <position position="266"/>
    </location>
    <ligand>
        <name>heme c</name>
        <dbReference type="ChEBI" id="CHEBI:61717"/>
        <label>1</label>
    </ligand>
    <ligandPart>
        <name>Fe</name>
        <dbReference type="ChEBI" id="CHEBI:18248"/>
    </ligandPart>
</feature>
<evidence type="ECO:0000256" key="7">
    <source>
        <dbReference type="ARBA" id="ARBA00022617"/>
    </source>
</evidence>
<evidence type="ECO:0000313" key="25">
    <source>
        <dbReference type="Proteomes" id="UP000051913"/>
    </source>
</evidence>
<keyword evidence="16 19" id="KW-0408">Iron</keyword>
<comment type="subcellular location">
    <subcellularLocation>
        <location evidence="1 19">Cell inner membrane</location>
    </subcellularLocation>
</comment>
<dbReference type="Pfam" id="PF14715">
    <property type="entry name" value="FixP_N"/>
    <property type="match status" value="1"/>
</dbReference>
<dbReference type="InterPro" id="IPR004678">
    <property type="entry name" value="Cyt_c_oxidase_cbb3_su3"/>
</dbReference>
<dbReference type="GO" id="GO:0020037">
    <property type="term" value="F:heme binding"/>
    <property type="evidence" value="ECO:0007669"/>
    <property type="project" value="InterPro"/>
</dbReference>
<keyword evidence="6 19" id="KW-0997">Cell inner membrane</keyword>
<evidence type="ECO:0000256" key="15">
    <source>
        <dbReference type="ARBA" id="ARBA00023002"/>
    </source>
</evidence>
<comment type="caution">
    <text evidence="24">The sequence shown here is derived from an EMBL/GenBank/DDBJ whole genome shotgun (WGS) entry which is preliminary data.</text>
</comment>
<keyword evidence="17 19" id="KW-0406">Ion transport</keyword>
<keyword evidence="25" id="KW-1185">Reference proteome</keyword>
<comment type="cofactor">
    <cofactor evidence="19 21">
        <name>heme c</name>
        <dbReference type="ChEBI" id="CHEBI:61717"/>
    </cofactor>
    <text evidence="19 21">Binds 2 heme C groups per subunit.</text>
</comment>
<evidence type="ECO:0000256" key="10">
    <source>
        <dbReference type="ARBA" id="ARBA00022723"/>
    </source>
</evidence>
<dbReference type="InterPro" id="IPR032858">
    <property type="entry name" value="CcoP_N"/>
</dbReference>
<dbReference type="GO" id="GO:0016491">
    <property type="term" value="F:oxidoreductase activity"/>
    <property type="evidence" value="ECO:0007669"/>
    <property type="project" value="UniProtKB-KW"/>
</dbReference>